<dbReference type="SUPFAM" id="SSF55486">
    <property type="entry name" value="Metalloproteases ('zincins'), catalytic domain"/>
    <property type="match status" value="1"/>
</dbReference>
<feature type="compositionally biased region" description="Basic and acidic residues" evidence="9">
    <location>
        <begin position="864"/>
        <end position="875"/>
    </location>
</feature>
<dbReference type="InterPro" id="IPR006586">
    <property type="entry name" value="ADAM_Cys-rich"/>
</dbReference>
<evidence type="ECO:0000256" key="3">
    <source>
        <dbReference type="ARBA" id="ARBA00022692"/>
    </source>
</evidence>
<feature type="transmembrane region" description="Helical" evidence="10">
    <location>
        <begin position="793"/>
        <end position="816"/>
    </location>
</feature>
<dbReference type="Pfam" id="PF00200">
    <property type="entry name" value="Disintegrin"/>
    <property type="match status" value="1"/>
</dbReference>
<dbReference type="InterPro" id="IPR013111">
    <property type="entry name" value="EGF_extracell"/>
</dbReference>
<dbReference type="PROSITE" id="PS50215">
    <property type="entry name" value="ADAM_MEPRO"/>
    <property type="match status" value="1"/>
</dbReference>
<dbReference type="GO" id="GO:0007155">
    <property type="term" value="P:cell adhesion"/>
    <property type="evidence" value="ECO:0007669"/>
    <property type="project" value="TreeGrafter"/>
</dbReference>
<feature type="domain" description="Peptidase M12B" evidence="13">
    <location>
        <begin position="300"/>
        <end position="497"/>
    </location>
</feature>
<feature type="disulfide bond" evidence="8">
    <location>
        <begin position="453"/>
        <end position="458"/>
    </location>
</feature>
<gene>
    <name evidence="14" type="primary">LOC111938846</name>
</gene>
<evidence type="ECO:0000256" key="7">
    <source>
        <dbReference type="PROSITE-ProRule" id="PRU00076"/>
    </source>
</evidence>
<evidence type="ECO:0000256" key="9">
    <source>
        <dbReference type="SAM" id="MobiDB-lite"/>
    </source>
</evidence>
<comment type="subcellular location">
    <subcellularLocation>
        <location evidence="1">Membrane</location>
        <topology evidence="1">Single-pass membrane protein</topology>
    </subcellularLocation>
</comment>
<evidence type="ECO:0000256" key="1">
    <source>
        <dbReference type="ARBA" id="ARBA00004167"/>
    </source>
</evidence>
<dbReference type="Gene3D" id="3.40.390.10">
    <property type="entry name" value="Collagenase (Catalytic Domain)"/>
    <property type="match status" value="1"/>
</dbReference>
<evidence type="ECO:0000256" key="10">
    <source>
        <dbReference type="SAM" id="Phobius"/>
    </source>
</evidence>
<evidence type="ECO:0000256" key="5">
    <source>
        <dbReference type="ARBA" id="ARBA00023136"/>
    </source>
</evidence>
<feature type="disulfide bond" evidence="7">
    <location>
        <begin position="755"/>
        <end position="764"/>
    </location>
</feature>
<evidence type="ECO:0000313" key="14">
    <source>
        <dbReference type="Ensembl" id="ENSCCEP00000007095.1"/>
    </source>
</evidence>
<dbReference type="InterPro" id="IPR024079">
    <property type="entry name" value="MetalloPept_cat_dom_sf"/>
</dbReference>
<dbReference type="PANTHER" id="PTHR11905:SF158">
    <property type="entry name" value="DISINTEGRIN AND METALLOPROTEINASE DOMAIN-CONTAINING PROTEIN 18"/>
    <property type="match status" value="1"/>
</dbReference>
<organism evidence="14 15">
    <name type="scientific">Cyanistes caeruleus</name>
    <name type="common">Eurasian blue tit</name>
    <name type="synonym">Parus caeruleus</name>
    <dbReference type="NCBI Taxonomy" id="156563"/>
    <lineage>
        <taxon>Eukaryota</taxon>
        <taxon>Metazoa</taxon>
        <taxon>Chordata</taxon>
        <taxon>Craniata</taxon>
        <taxon>Vertebrata</taxon>
        <taxon>Euteleostomi</taxon>
        <taxon>Archelosauria</taxon>
        <taxon>Archosauria</taxon>
        <taxon>Dinosauria</taxon>
        <taxon>Saurischia</taxon>
        <taxon>Theropoda</taxon>
        <taxon>Coelurosauria</taxon>
        <taxon>Aves</taxon>
        <taxon>Neognathae</taxon>
        <taxon>Neoaves</taxon>
        <taxon>Telluraves</taxon>
        <taxon>Australaves</taxon>
        <taxon>Passeriformes</taxon>
        <taxon>Paridae</taxon>
        <taxon>Cyanistes</taxon>
    </lineage>
</organism>
<dbReference type="InterPro" id="IPR001762">
    <property type="entry name" value="Disintegrin_dom"/>
</dbReference>
<dbReference type="CDD" id="cd04269">
    <property type="entry name" value="ZnMc_adamalysin_II_like"/>
    <property type="match status" value="1"/>
</dbReference>
<dbReference type="GO" id="GO:0005886">
    <property type="term" value="C:plasma membrane"/>
    <property type="evidence" value="ECO:0007669"/>
    <property type="project" value="TreeGrafter"/>
</dbReference>
<evidence type="ECO:0000313" key="15">
    <source>
        <dbReference type="Proteomes" id="UP000694410"/>
    </source>
</evidence>
<keyword evidence="5 10" id="KW-0472">Membrane</keyword>
<evidence type="ECO:0000259" key="12">
    <source>
        <dbReference type="PROSITE" id="PS50214"/>
    </source>
</evidence>
<keyword evidence="15" id="KW-1185">Reference proteome</keyword>
<dbReference type="InterPro" id="IPR034027">
    <property type="entry name" value="Reprolysin_adamalysin"/>
</dbReference>
<sequence>MLKMTTDFLSSREQIPVPGRGCVHLQAGPTLLSGQRAVPDPFVQSQGAIKMPVLYKSASASAFGEGGAVAAGAVRVGQLLVAMGPLLACPGSLCAMPALLLLLLLQLLHEAGQGPRVPPTHRAWAQPWGALSPVPGQLWSQITVPQRLGASTRGGARLKQDAVSYMLRIEGRPYTIHLQEHAFLSDGFQTYVSSEQGSLQADSAHVEGGCHYWGYIDGFPGSAVTLSTCSGLRGLLQFENVSYEIQPLGYSPAFQHMLYRMSEEQRAEALPAHSPQKGGEMLDKAHGEDEPLSAAAQSPKYLMVYVVLDKALYNYMGSDPNAATQKVIQAFNLINNMFNPLNVTIVLSSLELWAEGDKISTAGDTDDLLQRFLQWKHLSLEPQAHNIASLLGYRDQGAFTAAAAPGGACERDAAATVALYHGNVTLESFSILLAQGLGRSLGMGPDSSRGCGCPGRVCTMSPEALHFSGAKAFSNCSIRGFESFLKRGKGACLFGSPRLSRRSGALCGNGVVDPGEQCDCGTAQECLKSRCCTQTCRLKPRARCASGLCCRGCQFRRRNAVCRPAADAQCDLPEFCSGSSASCPPDVFIQDGHDCGHGSGYCYQGRCHSSDLQCKRLYGKESRNAPIICYEEINGQKDRFGHCGFKSKNKYRPCTWRDLRCGKLVCTYPSHKPFSSTAAAVIYAQVRHHLCVSLNYLNIPAWLDPLLVPPGTKCGSGRVCINNTCHPLSELKNNCDSKTNCHGHGVCNNKGNCHCYPGWQPPDCHRRGSRRGGSKDSGLQLTGPHRVLEDGEMAWLVLGSSLVLLVLTAALGLGLWRQWAPGLCHREQPPAVERTIQDTNRELEPDLEINLEPDPELALELQTDLEREPDLEMKTGTDPAAEPALGQHHGR</sequence>
<dbReference type="InterPro" id="IPR036436">
    <property type="entry name" value="Disintegrin_dom_sf"/>
</dbReference>
<reference evidence="14" key="2">
    <citation type="submission" date="2025-09" db="UniProtKB">
        <authorList>
            <consortium name="Ensembl"/>
        </authorList>
    </citation>
    <scope>IDENTIFICATION</scope>
</reference>
<dbReference type="FunFam" id="4.10.70.10:FF:000001">
    <property type="entry name" value="Disintegrin and metalloproteinase domain-containing protein 22"/>
    <property type="match status" value="1"/>
</dbReference>
<dbReference type="Ensembl" id="ENSCCET00000011440.1">
    <property type="protein sequence ID" value="ENSCCEP00000007095.1"/>
    <property type="gene ID" value="ENSCCEG00000007505.1"/>
</dbReference>
<protein>
    <submittedName>
        <fullName evidence="14">Disintegrin and metalloproteinase domain-containing protein 32-like</fullName>
    </submittedName>
</protein>
<evidence type="ECO:0000256" key="8">
    <source>
        <dbReference type="PROSITE-ProRule" id="PRU00276"/>
    </source>
</evidence>
<keyword evidence="3 10" id="KW-0812">Transmembrane</keyword>
<dbReference type="InterPro" id="IPR000742">
    <property type="entry name" value="EGF"/>
</dbReference>
<reference evidence="14" key="1">
    <citation type="submission" date="2025-08" db="UniProtKB">
        <authorList>
            <consortium name="Ensembl"/>
        </authorList>
    </citation>
    <scope>IDENTIFICATION</scope>
</reference>
<dbReference type="Pfam" id="PF08516">
    <property type="entry name" value="ADAM_CR"/>
    <property type="match status" value="1"/>
</dbReference>
<name>A0A8C0UCW7_CYACU</name>
<evidence type="ECO:0000259" key="11">
    <source>
        <dbReference type="PROSITE" id="PS50026"/>
    </source>
</evidence>
<dbReference type="SMART" id="SM00050">
    <property type="entry name" value="DISIN"/>
    <property type="match status" value="1"/>
</dbReference>
<keyword evidence="6 7" id="KW-1015">Disulfide bond</keyword>
<dbReference type="Pfam" id="PF01562">
    <property type="entry name" value="Pep_M12B_propep"/>
    <property type="match status" value="1"/>
</dbReference>
<feature type="domain" description="Disintegrin" evidence="12">
    <location>
        <begin position="504"/>
        <end position="591"/>
    </location>
</feature>
<dbReference type="PANTHER" id="PTHR11905">
    <property type="entry name" value="ADAM A DISINTEGRIN AND METALLOPROTEASE DOMAIN"/>
    <property type="match status" value="1"/>
</dbReference>
<dbReference type="PROSITE" id="PS50214">
    <property type="entry name" value="DISINTEGRIN_2"/>
    <property type="match status" value="1"/>
</dbReference>
<dbReference type="PROSITE" id="PS01186">
    <property type="entry name" value="EGF_2"/>
    <property type="match status" value="1"/>
</dbReference>
<dbReference type="AlphaFoldDB" id="A0A8C0UCW7"/>
<evidence type="ECO:0000256" key="4">
    <source>
        <dbReference type="ARBA" id="ARBA00022989"/>
    </source>
</evidence>
<dbReference type="SMART" id="SM00608">
    <property type="entry name" value="ACR"/>
    <property type="match status" value="1"/>
</dbReference>
<dbReference type="InterPro" id="IPR001590">
    <property type="entry name" value="Peptidase_M12B"/>
</dbReference>
<comment type="caution">
    <text evidence="7">Lacks conserved residue(s) required for the propagation of feature annotation.</text>
</comment>
<dbReference type="Gene3D" id="4.10.70.10">
    <property type="entry name" value="Disintegrin domain"/>
    <property type="match status" value="1"/>
</dbReference>
<dbReference type="Pfam" id="PF07974">
    <property type="entry name" value="EGF_2"/>
    <property type="match status" value="1"/>
</dbReference>
<proteinExistence type="predicted"/>
<dbReference type="SUPFAM" id="SSF57552">
    <property type="entry name" value="Blood coagulation inhibitor (disintegrin)"/>
    <property type="match status" value="1"/>
</dbReference>
<dbReference type="Pfam" id="PF01421">
    <property type="entry name" value="Reprolysin"/>
    <property type="match status" value="1"/>
</dbReference>
<dbReference type="InterPro" id="IPR002870">
    <property type="entry name" value="Peptidase_M12B_N"/>
</dbReference>
<keyword evidence="2 7" id="KW-0245">EGF-like domain</keyword>
<accession>A0A8C0UCW7</accession>
<evidence type="ECO:0000256" key="2">
    <source>
        <dbReference type="ARBA" id="ARBA00022536"/>
    </source>
</evidence>
<dbReference type="GO" id="GO:0008584">
    <property type="term" value="P:male gonad development"/>
    <property type="evidence" value="ECO:0007669"/>
    <property type="project" value="TreeGrafter"/>
</dbReference>
<dbReference type="PROSITE" id="PS50026">
    <property type="entry name" value="EGF_3"/>
    <property type="match status" value="1"/>
</dbReference>
<keyword evidence="4 10" id="KW-1133">Transmembrane helix</keyword>
<dbReference type="GO" id="GO:0007339">
    <property type="term" value="P:binding of sperm to zona pellucida"/>
    <property type="evidence" value="ECO:0007669"/>
    <property type="project" value="TreeGrafter"/>
</dbReference>
<evidence type="ECO:0000256" key="6">
    <source>
        <dbReference type="ARBA" id="ARBA00023157"/>
    </source>
</evidence>
<dbReference type="GO" id="GO:0004222">
    <property type="term" value="F:metalloendopeptidase activity"/>
    <property type="evidence" value="ECO:0007669"/>
    <property type="project" value="InterPro"/>
</dbReference>
<feature type="region of interest" description="Disordered" evidence="9">
    <location>
        <begin position="861"/>
        <end position="891"/>
    </location>
</feature>
<evidence type="ECO:0000259" key="13">
    <source>
        <dbReference type="PROSITE" id="PS50215"/>
    </source>
</evidence>
<dbReference type="GO" id="GO:0006508">
    <property type="term" value="P:proteolysis"/>
    <property type="evidence" value="ECO:0007669"/>
    <property type="project" value="InterPro"/>
</dbReference>
<feature type="domain" description="EGF-like" evidence="11">
    <location>
        <begin position="731"/>
        <end position="765"/>
    </location>
</feature>
<dbReference type="Proteomes" id="UP000694410">
    <property type="component" value="Unplaced"/>
</dbReference>